<sequence>THQTEIGSFFDFIYLEFKINKFHFMLKIPFNRFSLFGAPTTVEQIYLHTRNFNMNRDFVEL</sequence>
<protein>
    <submittedName>
        <fullName evidence="1">Uncharacterized protein</fullName>
    </submittedName>
</protein>
<organism evidence="1">
    <name type="scientific">marine sediment metagenome</name>
    <dbReference type="NCBI Taxonomy" id="412755"/>
    <lineage>
        <taxon>unclassified sequences</taxon>
        <taxon>metagenomes</taxon>
        <taxon>ecological metagenomes</taxon>
    </lineage>
</organism>
<reference evidence="1" key="1">
    <citation type="journal article" date="2015" name="Nature">
        <title>Complex archaea that bridge the gap between prokaryotes and eukaryotes.</title>
        <authorList>
            <person name="Spang A."/>
            <person name="Saw J.H."/>
            <person name="Jorgensen S.L."/>
            <person name="Zaremba-Niedzwiedzka K."/>
            <person name="Martijn J."/>
            <person name="Lind A.E."/>
            <person name="van Eijk R."/>
            <person name="Schleper C."/>
            <person name="Guy L."/>
            <person name="Ettema T.J."/>
        </authorList>
    </citation>
    <scope>NUCLEOTIDE SEQUENCE</scope>
</reference>
<comment type="caution">
    <text evidence="1">The sequence shown here is derived from an EMBL/GenBank/DDBJ whole genome shotgun (WGS) entry which is preliminary data.</text>
</comment>
<dbReference type="AlphaFoldDB" id="A0A0F8W2K8"/>
<feature type="non-terminal residue" evidence="1">
    <location>
        <position position="1"/>
    </location>
</feature>
<name>A0A0F8W2K8_9ZZZZ</name>
<accession>A0A0F8W2K8</accession>
<gene>
    <name evidence="1" type="ORF">LCGC14_3119850</name>
</gene>
<proteinExistence type="predicted"/>
<evidence type="ECO:0000313" key="1">
    <source>
        <dbReference type="EMBL" id="KKK50957.1"/>
    </source>
</evidence>
<dbReference type="EMBL" id="LAZR01067758">
    <property type="protein sequence ID" value="KKK50957.1"/>
    <property type="molecule type" value="Genomic_DNA"/>
</dbReference>